<dbReference type="GO" id="GO:0016758">
    <property type="term" value="F:hexosyltransferase activity"/>
    <property type="evidence" value="ECO:0007669"/>
    <property type="project" value="UniProtKB-ARBA"/>
</dbReference>
<evidence type="ECO:0000313" key="3">
    <source>
        <dbReference type="Proteomes" id="UP000029117"/>
    </source>
</evidence>
<gene>
    <name evidence="2" type="ORF">DR78_461</name>
</gene>
<keyword evidence="2" id="KW-0808">Transferase</keyword>
<dbReference type="InterPro" id="IPR029044">
    <property type="entry name" value="Nucleotide-diphossugar_trans"/>
</dbReference>
<reference evidence="2 3" key="1">
    <citation type="submission" date="2014-04" db="EMBL/GenBank/DDBJ databases">
        <authorList>
            <person name="Bishop-Lilly K.A."/>
            <person name="Broomall S.M."/>
            <person name="Chain P.S."/>
            <person name="Chertkov O."/>
            <person name="Coyne S.R."/>
            <person name="Daligault H.E."/>
            <person name="Davenport K.W."/>
            <person name="Erkkila T."/>
            <person name="Frey K.G."/>
            <person name="Gibbons H.S."/>
            <person name="Gu W."/>
            <person name="Jaissle J."/>
            <person name="Johnson S.L."/>
            <person name="Koroleva G.I."/>
            <person name="Ladner J.T."/>
            <person name="Lo C.-C."/>
            <person name="Minogue T.D."/>
            <person name="Munk C."/>
            <person name="Palacios G.F."/>
            <person name="Redden C.L."/>
            <person name="Rosenzweig C.N."/>
            <person name="Scholz M.B."/>
            <person name="Teshima H."/>
            <person name="Xu Y."/>
        </authorList>
    </citation>
    <scope>NUCLEOTIDE SEQUENCE [LARGE SCALE GENOMIC DNA]</scope>
    <source>
        <strain evidence="2 3">FAJ</strain>
    </source>
</reference>
<dbReference type="PANTHER" id="PTHR22916">
    <property type="entry name" value="GLYCOSYLTRANSFERASE"/>
    <property type="match status" value="1"/>
</dbReference>
<dbReference type="PANTHER" id="PTHR22916:SF3">
    <property type="entry name" value="UDP-GLCNAC:BETAGAL BETA-1,3-N-ACETYLGLUCOSAMINYLTRANSFERASE-LIKE PROTEIN 1"/>
    <property type="match status" value="1"/>
</dbReference>
<dbReference type="EMBL" id="JOUE01000006">
    <property type="protein sequence ID" value="KFJ42635.1"/>
    <property type="molecule type" value="Genomic_DNA"/>
</dbReference>
<accession>A0AAW3DAP4</accession>
<evidence type="ECO:0000313" key="2">
    <source>
        <dbReference type="EMBL" id="KFJ42635.1"/>
    </source>
</evidence>
<dbReference type="InterPro" id="IPR001173">
    <property type="entry name" value="Glyco_trans_2-like"/>
</dbReference>
<evidence type="ECO:0000259" key="1">
    <source>
        <dbReference type="Pfam" id="PF00535"/>
    </source>
</evidence>
<dbReference type="SUPFAM" id="SSF53448">
    <property type="entry name" value="Nucleotide-diphospho-sugar transferases"/>
    <property type="match status" value="1"/>
</dbReference>
<feature type="domain" description="Glycosyltransferase 2-like" evidence="1">
    <location>
        <begin position="23"/>
        <end position="141"/>
    </location>
</feature>
<dbReference type="RefSeq" id="WP_035736674.1">
    <property type="nucleotide sequence ID" value="NZ_JACTRV010000014.1"/>
</dbReference>
<name>A0AAW3DAP4_9GAMM</name>
<dbReference type="Gene3D" id="3.90.550.10">
    <property type="entry name" value="Spore Coat Polysaccharide Biosynthesis Protein SpsA, Chain A"/>
    <property type="match status" value="1"/>
</dbReference>
<dbReference type="AlphaFoldDB" id="A0AAW3DAP4"/>
<proteinExistence type="predicted"/>
<dbReference type="Proteomes" id="UP000029117">
    <property type="component" value="Unassembled WGS sequence"/>
</dbReference>
<protein>
    <submittedName>
        <fullName evidence="2">Glycosyl transferase 2 family protein</fullName>
    </submittedName>
</protein>
<organism evidence="2 3">
    <name type="scientific">Francisella philomiragia</name>
    <dbReference type="NCBI Taxonomy" id="28110"/>
    <lineage>
        <taxon>Bacteria</taxon>
        <taxon>Pseudomonadati</taxon>
        <taxon>Pseudomonadota</taxon>
        <taxon>Gammaproteobacteria</taxon>
        <taxon>Thiotrichales</taxon>
        <taxon>Francisellaceae</taxon>
        <taxon>Francisella</taxon>
    </lineage>
</organism>
<dbReference type="Pfam" id="PF00535">
    <property type="entry name" value="Glycos_transf_2"/>
    <property type="match status" value="1"/>
</dbReference>
<sequence>MINRTEEQIMSSWKDCGNGVFLSIFCITYNLESYVEEALDSMLMQNTTFSFEIVIGDDCSKDKTVETINKYVQKYPNIIKLIAREANVGYTKNFSGTFGACTGKYIAFCEGDDYWTDSNKLQKQIGFLEANPDFMGCVHDTKYLKDGIVTDELVVNNTKDVFCFEDYANHAYAHTSSYVFRYDCPHKDKIQAYFSKWAGDLFSLLVFSKFGPIKRIPEVMSVYRTHSGGIHSLTGEEKQTNSYLKNILILGDIFSEERDLFIKMFINVLSQKIDKLPKDFFNTLFKDVALYVSSETYLDIIKILILDKSMQTQAINECNNYIKLLEKQVKDNSFKALIKKLIKALAKPYSKELK</sequence>
<comment type="caution">
    <text evidence="2">The sequence shown here is derived from an EMBL/GenBank/DDBJ whole genome shotgun (WGS) entry which is preliminary data.</text>
</comment>